<protein>
    <submittedName>
        <fullName evidence="1">Phytoene/squalene synthase family protein</fullName>
    </submittedName>
</protein>
<keyword evidence="2" id="KW-1185">Reference proteome</keyword>
<name>A0ABY2QT75_9HYPH</name>
<evidence type="ECO:0000313" key="1">
    <source>
        <dbReference type="EMBL" id="THV13664.1"/>
    </source>
</evidence>
<reference evidence="1 2" key="1">
    <citation type="submission" date="2019-04" db="EMBL/GenBank/DDBJ databases">
        <title>Genome sequence of strain 7209-2.</title>
        <authorList>
            <person name="Gao J."/>
            <person name="Sun J."/>
        </authorList>
    </citation>
    <scope>NUCLEOTIDE SEQUENCE [LARGE SCALE GENOMIC DNA]</scope>
    <source>
        <strain evidence="1 2">7209-2</strain>
    </source>
</reference>
<organism evidence="1 2">
    <name type="scientific">Rhizobium rhizophilum</name>
    <dbReference type="NCBI Taxonomy" id="1850373"/>
    <lineage>
        <taxon>Bacteria</taxon>
        <taxon>Pseudomonadati</taxon>
        <taxon>Pseudomonadota</taxon>
        <taxon>Alphaproteobacteria</taxon>
        <taxon>Hyphomicrobiales</taxon>
        <taxon>Rhizobiaceae</taxon>
        <taxon>Rhizobium/Agrobacterium group</taxon>
        <taxon>Rhizobium</taxon>
    </lineage>
</organism>
<dbReference type="InterPro" id="IPR008949">
    <property type="entry name" value="Isoprenoid_synthase_dom_sf"/>
</dbReference>
<evidence type="ECO:0000313" key="2">
    <source>
        <dbReference type="Proteomes" id="UP000309667"/>
    </source>
</evidence>
<comment type="caution">
    <text evidence="1">The sequence shown here is derived from an EMBL/GenBank/DDBJ whole genome shotgun (WGS) entry which is preliminary data.</text>
</comment>
<accession>A0ABY2QT75</accession>
<dbReference type="Pfam" id="PF00494">
    <property type="entry name" value="SQS_PSY"/>
    <property type="match status" value="1"/>
</dbReference>
<gene>
    <name evidence="1" type="ORF">E9677_12150</name>
</gene>
<dbReference type="Proteomes" id="UP000309667">
    <property type="component" value="Unassembled WGS sequence"/>
</dbReference>
<sequence>MVSESPSANEALCLQALRETDRDRYLAALLTPADRRAAIVALYAYNAELARVRDLVREPLPGEVRLQYWRDLLEGAAHGETAANPVAAELLRAVQAWRLPIAPLVAMADARIFDLYDDPMETTGMFEGYAGETAAALIQLACLVLDAEAAERAADVVGHAGVALAVAGAILLMPIHRARGQVYMPTQILASAGLDCETFLAAGNDDRLNAAIQAFAGFGLDHLRKARAAGQLPKGLLPAFLPVTLAEPVLKRAAKTGAACLTADIRPPQWRRQLAMMRLLLTGKP</sequence>
<dbReference type="EMBL" id="STGT01000003">
    <property type="protein sequence ID" value="THV13664.1"/>
    <property type="molecule type" value="Genomic_DNA"/>
</dbReference>
<proteinExistence type="predicted"/>
<dbReference type="InterPro" id="IPR002060">
    <property type="entry name" value="Squ/phyt_synthse"/>
</dbReference>
<dbReference type="Gene3D" id="1.10.600.10">
    <property type="entry name" value="Farnesyl Diphosphate Synthase"/>
    <property type="match status" value="1"/>
</dbReference>
<dbReference type="SUPFAM" id="SSF48576">
    <property type="entry name" value="Terpenoid synthases"/>
    <property type="match status" value="1"/>
</dbReference>